<evidence type="ECO:0000313" key="1">
    <source>
        <dbReference type="EMBL" id="KZC14615.1"/>
    </source>
</evidence>
<protein>
    <submittedName>
        <fullName evidence="1">Uncharacterized protein</fullName>
    </submittedName>
</protein>
<proteinExistence type="predicted"/>
<sequence>MEARAFHAVSPRDAINQLPTMKLPSFHSTLGYNTSRQQAHRHVVHHSYHS</sequence>
<dbReference type="Proteomes" id="UP000076502">
    <property type="component" value="Unassembled WGS sequence"/>
</dbReference>
<evidence type="ECO:0000313" key="2">
    <source>
        <dbReference type="Proteomes" id="UP000076502"/>
    </source>
</evidence>
<accession>A0A154PRR5</accession>
<dbReference type="EMBL" id="KQ435090">
    <property type="protein sequence ID" value="KZC14615.1"/>
    <property type="molecule type" value="Genomic_DNA"/>
</dbReference>
<reference evidence="1 2" key="1">
    <citation type="submission" date="2015-07" db="EMBL/GenBank/DDBJ databases">
        <title>The genome of Dufourea novaeangliae.</title>
        <authorList>
            <person name="Pan H."/>
            <person name="Kapheim K."/>
        </authorList>
    </citation>
    <scope>NUCLEOTIDE SEQUENCE [LARGE SCALE GENOMIC DNA]</scope>
    <source>
        <strain evidence="1">0120121106</strain>
        <tissue evidence="1">Whole body</tissue>
    </source>
</reference>
<dbReference type="AlphaFoldDB" id="A0A154PRR5"/>
<name>A0A154PRR5_DUFNO</name>
<gene>
    <name evidence="1" type="ORF">WN55_07259</name>
</gene>
<keyword evidence="2" id="KW-1185">Reference proteome</keyword>
<organism evidence="1 2">
    <name type="scientific">Dufourea novaeangliae</name>
    <name type="common">Sweat bee</name>
    <dbReference type="NCBI Taxonomy" id="178035"/>
    <lineage>
        <taxon>Eukaryota</taxon>
        <taxon>Metazoa</taxon>
        <taxon>Ecdysozoa</taxon>
        <taxon>Arthropoda</taxon>
        <taxon>Hexapoda</taxon>
        <taxon>Insecta</taxon>
        <taxon>Pterygota</taxon>
        <taxon>Neoptera</taxon>
        <taxon>Endopterygota</taxon>
        <taxon>Hymenoptera</taxon>
        <taxon>Apocrita</taxon>
        <taxon>Aculeata</taxon>
        <taxon>Apoidea</taxon>
        <taxon>Anthophila</taxon>
        <taxon>Halictidae</taxon>
        <taxon>Rophitinae</taxon>
        <taxon>Dufourea</taxon>
    </lineage>
</organism>